<dbReference type="Gene3D" id="3.90.660.20">
    <property type="entry name" value="Protoporphyrinogen oxidase, mitochondrial, domain 2"/>
    <property type="match status" value="1"/>
</dbReference>
<keyword evidence="5 6" id="KW-0350">Heme biosynthesis</keyword>
<keyword evidence="2 6" id="KW-0285">Flavoprotein</keyword>
<evidence type="ECO:0000256" key="2">
    <source>
        <dbReference type="ARBA" id="ARBA00022630"/>
    </source>
</evidence>
<sequence length="466" mass="50403">MTRIVVIGGGISGLVTAWQLQQLAARQGRAIQLLLVEKEPRCGGKIWSRQEDGFLCEWGPNGFLDNKPATLELCRQLGIEDRLLRSNDNARKRFIFSGNRLHRLPENGPMFLRSQLLSWPGKLRLVGEALVPAKRDGADETLGAFGRRRLGAEALDKLIAPMAGGIFAGDAETMSVASCFPRIVQLERQYGGLLRAMVCLARHKRAERKAGKAVASAAGPGGVLTSFAGGIAELTETLRQQLGEAVISGVAVRRIEGMPGAYQLALADGRQLAAEALVCATPAYAAADLLEGLAPQAAEELRAIPYAPLQVVCCGYEQRQIAQDLNGFGYLIPKQEGCSVLGTLWDSSIFAGRAPQGQVLLRSMMGGATRPDVLDFSDEQVQALVRADLRRILGIATPPPFIRVFRHERAIPQYLVGHADRLQRLRQLLQPLTGLYLTGNAYDGIGLNDCVANGARVAEELLQQLA</sequence>
<dbReference type="PANTHER" id="PTHR42923">
    <property type="entry name" value="PROTOPORPHYRINOGEN OXIDASE"/>
    <property type="match status" value="1"/>
</dbReference>
<proteinExistence type="inferred from homology"/>
<dbReference type="Proteomes" id="UP000243205">
    <property type="component" value="Unassembled WGS sequence"/>
</dbReference>
<comment type="catalytic activity">
    <reaction evidence="6">
        <text>coproporphyrinogen III + 3 O2 = coproporphyrin III + 3 H2O2</text>
        <dbReference type="Rhea" id="RHEA:43436"/>
        <dbReference type="ChEBI" id="CHEBI:15379"/>
        <dbReference type="ChEBI" id="CHEBI:16240"/>
        <dbReference type="ChEBI" id="CHEBI:57309"/>
        <dbReference type="ChEBI" id="CHEBI:131725"/>
        <dbReference type="EC" id="1.3.3.15"/>
    </reaction>
</comment>
<feature type="domain" description="Amine oxidase" evidence="7">
    <location>
        <begin position="11"/>
        <end position="462"/>
    </location>
</feature>
<dbReference type="OrthoDB" id="20837at2"/>
<dbReference type="PANTHER" id="PTHR42923:SF3">
    <property type="entry name" value="PROTOPORPHYRINOGEN OXIDASE"/>
    <property type="match status" value="1"/>
</dbReference>
<evidence type="ECO:0000256" key="3">
    <source>
        <dbReference type="ARBA" id="ARBA00022827"/>
    </source>
</evidence>
<comment type="pathway">
    <text evidence="6">Porphyrin-containing compound metabolism; protoheme biosynthesis.</text>
</comment>
<comment type="cofactor">
    <cofactor evidence="1 6">
        <name>FAD</name>
        <dbReference type="ChEBI" id="CHEBI:57692"/>
    </cofactor>
</comment>
<dbReference type="InterPro" id="IPR050464">
    <property type="entry name" value="Zeta_carotene_desat/Oxidored"/>
</dbReference>
<keyword evidence="4 6" id="KW-0560">Oxidoreductase</keyword>
<dbReference type="GO" id="GO:0005737">
    <property type="term" value="C:cytoplasm"/>
    <property type="evidence" value="ECO:0007669"/>
    <property type="project" value="UniProtKB-SubCell"/>
</dbReference>
<dbReference type="Gene3D" id="3.50.50.60">
    <property type="entry name" value="FAD/NAD(P)-binding domain"/>
    <property type="match status" value="1"/>
</dbReference>
<dbReference type="InterPro" id="IPR004572">
    <property type="entry name" value="Protoporphyrinogen_oxidase"/>
</dbReference>
<dbReference type="Pfam" id="PF01593">
    <property type="entry name" value="Amino_oxidase"/>
    <property type="match status" value="1"/>
</dbReference>
<evidence type="ECO:0000256" key="1">
    <source>
        <dbReference type="ARBA" id="ARBA00001974"/>
    </source>
</evidence>
<evidence type="ECO:0000256" key="5">
    <source>
        <dbReference type="ARBA" id="ARBA00023133"/>
    </source>
</evidence>
<keyword evidence="3 6" id="KW-0274">FAD</keyword>
<comment type="function">
    <text evidence="6">Involved in coproporphyrin-dependent heme b biosynthesis. Catalyzes the oxidation of coproporphyrinogen III to coproporphyrin III.</text>
</comment>
<dbReference type="GO" id="GO:0006783">
    <property type="term" value="P:heme biosynthetic process"/>
    <property type="evidence" value="ECO:0007669"/>
    <property type="project" value="UniProtKB-UniRule"/>
</dbReference>
<evidence type="ECO:0000313" key="9">
    <source>
        <dbReference type="Proteomes" id="UP000243205"/>
    </source>
</evidence>
<evidence type="ECO:0000256" key="4">
    <source>
        <dbReference type="ARBA" id="ARBA00023002"/>
    </source>
</evidence>
<dbReference type="AlphaFoldDB" id="A0A1G6XGD1"/>
<dbReference type="EMBL" id="FNAQ01000001">
    <property type="protein sequence ID" value="SDD77279.1"/>
    <property type="molecule type" value="Genomic_DNA"/>
</dbReference>
<evidence type="ECO:0000256" key="6">
    <source>
        <dbReference type="RuleBase" id="RU364052"/>
    </source>
</evidence>
<accession>A0A1G6XGD1</accession>
<dbReference type="RefSeq" id="WP_092075468.1">
    <property type="nucleotide sequence ID" value="NZ_FNAQ01000001.1"/>
</dbReference>
<comment type="subcellular location">
    <subcellularLocation>
        <location evidence="6">Cytoplasm</location>
    </subcellularLocation>
</comment>
<keyword evidence="9" id="KW-1185">Reference proteome</keyword>
<dbReference type="GO" id="GO:0004729">
    <property type="term" value="F:oxygen-dependent protoporphyrinogen oxidase activity"/>
    <property type="evidence" value="ECO:0007669"/>
    <property type="project" value="UniProtKB-UniRule"/>
</dbReference>
<evidence type="ECO:0000259" key="7">
    <source>
        <dbReference type="Pfam" id="PF01593"/>
    </source>
</evidence>
<dbReference type="SUPFAM" id="SSF54373">
    <property type="entry name" value="FAD-linked reductases, C-terminal domain"/>
    <property type="match status" value="1"/>
</dbReference>
<protein>
    <recommendedName>
        <fullName evidence="6">Coproporphyrinogen III oxidase</fullName>
        <ecNumber evidence="6">1.3.3.15</ecNumber>
    </recommendedName>
</protein>
<organism evidence="8 9">
    <name type="scientific">Desulfuromonas thiophila</name>
    <dbReference type="NCBI Taxonomy" id="57664"/>
    <lineage>
        <taxon>Bacteria</taxon>
        <taxon>Pseudomonadati</taxon>
        <taxon>Thermodesulfobacteriota</taxon>
        <taxon>Desulfuromonadia</taxon>
        <taxon>Desulfuromonadales</taxon>
        <taxon>Desulfuromonadaceae</taxon>
        <taxon>Desulfuromonas</taxon>
    </lineage>
</organism>
<dbReference type="InterPro" id="IPR002937">
    <property type="entry name" value="Amino_oxidase"/>
</dbReference>
<dbReference type="Gene3D" id="1.10.3110.10">
    <property type="entry name" value="protoporphyrinogen ix oxidase, domain 3"/>
    <property type="match status" value="1"/>
</dbReference>
<dbReference type="SUPFAM" id="SSF51905">
    <property type="entry name" value="FAD/NAD(P)-binding domain"/>
    <property type="match status" value="1"/>
</dbReference>
<keyword evidence="6" id="KW-0963">Cytoplasm</keyword>
<name>A0A1G6XGD1_9BACT</name>
<dbReference type="STRING" id="57664.SAMN05661003_101265"/>
<evidence type="ECO:0000313" key="8">
    <source>
        <dbReference type="EMBL" id="SDD77279.1"/>
    </source>
</evidence>
<dbReference type="EC" id="1.3.3.15" evidence="6"/>
<reference evidence="9" key="1">
    <citation type="submission" date="2016-10" db="EMBL/GenBank/DDBJ databases">
        <authorList>
            <person name="Varghese N."/>
            <person name="Submissions S."/>
        </authorList>
    </citation>
    <scope>NUCLEOTIDE SEQUENCE [LARGE SCALE GENOMIC DNA]</scope>
    <source>
        <strain evidence="9">DSM 8987</strain>
    </source>
</reference>
<gene>
    <name evidence="8" type="ORF">SAMN05661003_101265</name>
</gene>
<dbReference type="InterPro" id="IPR036188">
    <property type="entry name" value="FAD/NAD-bd_sf"/>
</dbReference>
<comment type="similarity">
    <text evidence="6">Belongs to the protoporphyrinogen/coproporphyrinogen oxidase family. Coproporphyrinogen III oxidase subfamily.</text>
</comment>
<dbReference type="NCBIfam" id="TIGR00562">
    <property type="entry name" value="proto_IX_ox"/>
    <property type="match status" value="1"/>
</dbReference>